<gene>
    <name evidence="3" type="ORF">EV192_104157</name>
</gene>
<sequence length="341" mass="37143">MPKDDTGELIEVGSSVAGEAAEQNQYTKCHANVPISTLDFSGSPRLDGENPAHTRLLAEIDAALPPILVHRQTMRVIDGRHRLRAANLRGEQTIAVEYFDGDEDRAFLLSVSANLSHGLPLSLADRKAAAEQIIRQHPEWSDRAIAAAAGLSAGAVSAIRRETATGGGELTARIGRDGRVRPIDPTQGRLRASRILAERPRASLREIAKEAGIAVGTARDVRDRVRRGLDPAPVNHREEQGAPPEQGHEAPKTEFEQAQARFDTLTATLQSLKKDPSLRFTESGRRLLRWLEGHALKPEDSWVVPSSPPHCAVLIADIARHNALMLHSLADVLEQQGQQAM</sequence>
<dbReference type="OrthoDB" id="3701787at2"/>
<comment type="caution">
    <text evidence="3">The sequence shown here is derived from an EMBL/GenBank/DDBJ whole genome shotgun (WGS) entry which is preliminary data.</text>
</comment>
<reference evidence="3 4" key="1">
    <citation type="submission" date="2019-03" db="EMBL/GenBank/DDBJ databases">
        <title>Genomic Encyclopedia of Type Strains, Phase IV (KMG-IV): sequencing the most valuable type-strain genomes for metagenomic binning, comparative biology and taxonomic classification.</title>
        <authorList>
            <person name="Goeker M."/>
        </authorList>
    </citation>
    <scope>NUCLEOTIDE SEQUENCE [LARGE SCALE GENOMIC DNA]</scope>
    <source>
        <strain evidence="3 4">DSM 45934</strain>
    </source>
</reference>
<dbReference type="Gene3D" id="3.90.1530.10">
    <property type="entry name" value="Conserved hypothetical protein from pyrococcus furiosus pfu- 392566-001, ParB domain"/>
    <property type="match status" value="1"/>
</dbReference>
<evidence type="ECO:0000256" key="1">
    <source>
        <dbReference type="SAM" id="MobiDB-lite"/>
    </source>
</evidence>
<name>A0A4R2JQ58_9PSEU</name>
<evidence type="ECO:0000313" key="4">
    <source>
        <dbReference type="Proteomes" id="UP000295680"/>
    </source>
</evidence>
<keyword evidence="4" id="KW-1185">Reference proteome</keyword>
<feature type="domain" description="ParB-like N-terminal" evidence="2">
    <location>
        <begin position="31"/>
        <end position="115"/>
    </location>
</feature>
<dbReference type="AlphaFoldDB" id="A0A4R2JQ58"/>
<dbReference type="Proteomes" id="UP000295680">
    <property type="component" value="Unassembled WGS sequence"/>
</dbReference>
<feature type="region of interest" description="Disordered" evidence="1">
    <location>
        <begin position="226"/>
        <end position="253"/>
    </location>
</feature>
<dbReference type="InterPro" id="IPR036086">
    <property type="entry name" value="ParB/Sulfiredoxin_sf"/>
</dbReference>
<dbReference type="InterPro" id="IPR003115">
    <property type="entry name" value="ParB_N"/>
</dbReference>
<evidence type="ECO:0000259" key="2">
    <source>
        <dbReference type="SMART" id="SM00470"/>
    </source>
</evidence>
<evidence type="ECO:0000313" key="3">
    <source>
        <dbReference type="EMBL" id="TCO59316.1"/>
    </source>
</evidence>
<organism evidence="3 4">
    <name type="scientific">Actinocrispum wychmicini</name>
    <dbReference type="NCBI Taxonomy" id="1213861"/>
    <lineage>
        <taxon>Bacteria</taxon>
        <taxon>Bacillati</taxon>
        <taxon>Actinomycetota</taxon>
        <taxon>Actinomycetes</taxon>
        <taxon>Pseudonocardiales</taxon>
        <taxon>Pseudonocardiaceae</taxon>
        <taxon>Actinocrispum</taxon>
    </lineage>
</organism>
<dbReference type="SMART" id="SM00470">
    <property type="entry name" value="ParB"/>
    <property type="match status" value="1"/>
</dbReference>
<dbReference type="SUPFAM" id="SSF110849">
    <property type="entry name" value="ParB/Sulfiredoxin"/>
    <property type="match status" value="1"/>
</dbReference>
<proteinExistence type="predicted"/>
<accession>A0A4R2JQ58</accession>
<dbReference type="EMBL" id="SLWS01000004">
    <property type="protein sequence ID" value="TCO59316.1"/>
    <property type="molecule type" value="Genomic_DNA"/>
</dbReference>
<protein>
    <submittedName>
        <fullName evidence="3">ParB-like chromosome segregation protein Spo0J</fullName>
    </submittedName>
</protein>